<evidence type="ECO:0000256" key="1">
    <source>
        <dbReference type="SAM" id="SignalP"/>
    </source>
</evidence>
<protein>
    <recommendedName>
        <fullName evidence="4">Chalcone isomerase domain-containing protein</fullName>
    </recommendedName>
</protein>
<dbReference type="GO" id="GO:0016872">
    <property type="term" value="F:intramolecular lyase activity"/>
    <property type="evidence" value="ECO:0007669"/>
    <property type="project" value="InterPro"/>
</dbReference>
<gene>
    <name evidence="2" type="ORF">KFE25_002056</name>
</gene>
<keyword evidence="3" id="KW-1185">Reference proteome</keyword>
<dbReference type="Gene3D" id="1.10.890.20">
    <property type="match status" value="1"/>
</dbReference>
<evidence type="ECO:0000313" key="2">
    <source>
        <dbReference type="EMBL" id="KAG8466300.1"/>
    </source>
</evidence>
<dbReference type="InterPro" id="IPR016089">
    <property type="entry name" value="Chalcone_isomerase_bundle_sf"/>
</dbReference>
<accession>A0A8J5XVP0</accession>
<feature type="signal peptide" evidence="1">
    <location>
        <begin position="1"/>
        <end position="18"/>
    </location>
</feature>
<dbReference type="SUPFAM" id="SSF54626">
    <property type="entry name" value="Chalcone isomerase"/>
    <property type="match status" value="1"/>
</dbReference>
<proteinExistence type="predicted"/>
<comment type="caution">
    <text evidence="2">The sequence shown here is derived from an EMBL/GenBank/DDBJ whole genome shotgun (WGS) entry which is preliminary data.</text>
</comment>
<dbReference type="OrthoDB" id="18193at2759"/>
<evidence type="ECO:0008006" key="4">
    <source>
        <dbReference type="Google" id="ProtNLM"/>
    </source>
</evidence>
<dbReference type="AlphaFoldDB" id="A0A8J5XVP0"/>
<sequence length="206" mass="21079">MTRSLVLAAAVLATVVSAAKDSATGIVFPDTYAGSKLAGLGTRYKGPLKIYSAAVYVSPSAAKFKLGKFKGVAPDAVKKDFFEALVSSSAAKVIVLKMAMGISKEKLASALSDSVRPRMGGGDLDAVPKFAGAILSGFQPDGKAASGTELAFGLQGSSMCITVNGKKCGTVKSAKLVDALLKCYMDDKAVSPALKRSCAQGVLSML</sequence>
<dbReference type="OMA" id="FIFLTWP"/>
<dbReference type="Proteomes" id="UP000751190">
    <property type="component" value="Unassembled WGS sequence"/>
</dbReference>
<dbReference type="InterPro" id="IPR036298">
    <property type="entry name" value="Chalcone_isomerase_sf"/>
</dbReference>
<reference evidence="2" key="1">
    <citation type="submission" date="2021-05" db="EMBL/GenBank/DDBJ databases">
        <title>The genome of the haptophyte Pavlova lutheri (Diacronema luteri, Pavlovales) - a model for lipid biosynthesis in eukaryotic algae.</title>
        <authorList>
            <person name="Hulatt C.J."/>
            <person name="Posewitz M.C."/>
        </authorList>
    </citation>
    <scope>NUCLEOTIDE SEQUENCE</scope>
    <source>
        <strain evidence="2">NIVA-4/92</strain>
    </source>
</reference>
<dbReference type="Gene3D" id="3.50.70.10">
    <property type="match status" value="1"/>
</dbReference>
<dbReference type="EMBL" id="JAGTXO010000008">
    <property type="protein sequence ID" value="KAG8466300.1"/>
    <property type="molecule type" value="Genomic_DNA"/>
</dbReference>
<dbReference type="PANTHER" id="PTHR47698">
    <property type="entry name" value="FATTY-ACID-BINDING PROTEIN 3, CHLOROPLASTIC"/>
    <property type="match status" value="1"/>
</dbReference>
<evidence type="ECO:0000313" key="3">
    <source>
        <dbReference type="Proteomes" id="UP000751190"/>
    </source>
</evidence>
<organism evidence="2 3">
    <name type="scientific">Diacronema lutheri</name>
    <name type="common">Unicellular marine alga</name>
    <name type="synonym">Monochrysis lutheri</name>
    <dbReference type="NCBI Taxonomy" id="2081491"/>
    <lineage>
        <taxon>Eukaryota</taxon>
        <taxon>Haptista</taxon>
        <taxon>Haptophyta</taxon>
        <taxon>Pavlovophyceae</taxon>
        <taxon>Pavlovales</taxon>
        <taxon>Pavlovaceae</taxon>
        <taxon>Diacronema</taxon>
    </lineage>
</organism>
<feature type="chain" id="PRO_5035268641" description="Chalcone isomerase domain-containing protein" evidence="1">
    <location>
        <begin position="19"/>
        <end position="206"/>
    </location>
</feature>
<name>A0A8J5XVP0_DIALT</name>
<dbReference type="PANTHER" id="PTHR47698:SF2">
    <property type="entry name" value="FATTY-ACID-BINDING PROTEIN 3, CHLOROPLASTIC"/>
    <property type="match status" value="1"/>
</dbReference>
<keyword evidence="1" id="KW-0732">Signal</keyword>
<dbReference type="InterPro" id="IPR016088">
    <property type="entry name" value="Chalcone_isomerase_3-sand"/>
</dbReference>